<comment type="caution">
    <text evidence="6">The sequence shown here is derived from an EMBL/GenBank/DDBJ whole genome shotgun (WGS) entry which is preliminary data.</text>
</comment>
<proteinExistence type="predicted"/>
<dbReference type="Pfam" id="PF21788">
    <property type="entry name" value="TNP-like_GBD"/>
    <property type="match status" value="1"/>
</dbReference>
<dbReference type="Pfam" id="PF12017">
    <property type="entry name" value="Tnp_P_element"/>
    <property type="match status" value="1"/>
</dbReference>
<evidence type="ECO:0000259" key="2">
    <source>
        <dbReference type="Pfam" id="PF21787"/>
    </source>
</evidence>
<evidence type="ECO:0000313" key="6">
    <source>
        <dbReference type="EMBL" id="KAG6444015.1"/>
    </source>
</evidence>
<dbReference type="EMBL" id="JH668307">
    <property type="protein sequence ID" value="KAG6444015.1"/>
    <property type="molecule type" value="Genomic_DNA"/>
</dbReference>
<dbReference type="Proteomes" id="UP000791440">
    <property type="component" value="Unassembled WGS sequence"/>
</dbReference>
<reference evidence="6" key="2">
    <citation type="submission" date="2020-12" db="EMBL/GenBank/DDBJ databases">
        <authorList>
            <person name="Kanost M."/>
        </authorList>
    </citation>
    <scope>NUCLEOTIDE SEQUENCE</scope>
</reference>
<organism evidence="6 7">
    <name type="scientific">Manduca sexta</name>
    <name type="common">Tobacco hawkmoth</name>
    <name type="synonym">Tobacco hornworm</name>
    <dbReference type="NCBI Taxonomy" id="7130"/>
    <lineage>
        <taxon>Eukaryota</taxon>
        <taxon>Metazoa</taxon>
        <taxon>Ecdysozoa</taxon>
        <taxon>Arthropoda</taxon>
        <taxon>Hexapoda</taxon>
        <taxon>Insecta</taxon>
        <taxon>Pterygota</taxon>
        <taxon>Neoptera</taxon>
        <taxon>Endopterygota</taxon>
        <taxon>Lepidoptera</taxon>
        <taxon>Glossata</taxon>
        <taxon>Ditrysia</taxon>
        <taxon>Bombycoidea</taxon>
        <taxon>Sphingidae</taxon>
        <taxon>Sphinginae</taxon>
        <taxon>Sphingini</taxon>
        <taxon>Manduca</taxon>
    </lineage>
</organism>
<reference evidence="6" key="1">
    <citation type="journal article" date="2016" name="Insect Biochem. Mol. Biol.">
        <title>Multifaceted biological insights from a draft genome sequence of the tobacco hornworm moth, Manduca sexta.</title>
        <authorList>
            <person name="Kanost M.R."/>
            <person name="Arrese E.L."/>
            <person name="Cao X."/>
            <person name="Chen Y.R."/>
            <person name="Chellapilla S."/>
            <person name="Goldsmith M.R."/>
            <person name="Grosse-Wilde E."/>
            <person name="Heckel D.G."/>
            <person name="Herndon N."/>
            <person name="Jiang H."/>
            <person name="Papanicolaou A."/>
            <person name="Qu J."/>
            <person name="Soulages J.L."/>
            <person name="Vogel H."/>
            <person name="Walters J."/>
            <person name="Waterhouse R.M."/>
            <person name="Ahn S.J."/>
            <person name="Almeida F.C."/>
            <person name="An C."/>
            <person name="Aqrawi P."/>
            <person name="Bretschneider A."/>
            <person name="Bryant W.B."/>
            <person name="Bucks S."/>
            <person name="Chao H."/>
            <person name="Chevignon G."/>
            <person name="Christen J.M."/>
            <person name="Clarke D.F."/>
            <person name="Dittmer N.T."/>
            <person name="Ferguson L.C.F."/>
            <person name="Garavelou S."/>
            <person name="Gordon K.H.J."/>
            <person name="Gunaratna R.T."/>
            <person name="Han Y."/>
            <person name="Hauser F."/>
            <person name="He Y."/>
            <person name="Heidel-Fischer H."/>
            <person name="Hirsh A."/>
            <person name="Hu Y."/>
            <person name="Jiang H."/>
            <person name="Kalra D."/>
            <person name="Klinner C."/>
            <person name="Konig C."/>
            <person name="Kovar C."/>
            <person name="Kroll A.R."/>
            <person name="Kuwar S.S."/>
            <person name="Lee S.L."/>
            <person name="Lehman R."/>
            <person name="Li K."/>
            <person name="Li Z."/>
            <person name="Liang H."/>
            <person name="Lovelace S."/>
            <person name="Lu Z."/>
            <person name="Mansfield J.H."/>
            <person name="McCulloch K.J."/>
            <person name="Mathew T."/>
            <person name="Morton B."/>
            <person name="Muzny D.M."/>
            <person name="Neunemann D."/>
            <person name="Ongeri F."/>
            <person name="Pauchet Y."/>
            <person name="Pu L.L."/>
            <person name="Pyrousis I."/>
            <person name="Rao X.J."/>
            <person name="Redding A."/>
            <person name="Roesel C."/>
            <person name="Sanchez-Gracia A."/>
            <person name="Schaack S."/>
            <person name="Shukla A."/>
            <person name="Tetreau G."/>
            <person name="Wang Y."/>
            <person name="Xiong G.H."/>
            <person name="Traut W."/>
            <person name="Walsh T.K."/>
            <person name="Worley K.C."/>
            <person name="Wu D."/>
            <person name="Wu W."/>
            <person name="Wu Y.Q."/>
            <person name="Zhang X."/>
            <person name="Zou Z."/>
            <person name="Zucker H."/>
            <person name="Briscoe A.D."/>
            <person name="Burmester T."/>
            <person name="Clem R.J."/>
            <person name="Feyereisen R."/>
            <person name="Grimmelikhuijzen C.J.P."/>
            <person name="Hamodrakas S.J."/>
            <person name="Hansson B.S."/>
            <person name="Huguet E."/>
            <person name="Jermiin L.S."/>
            <person name="Lan Q."/>
            <person name="Lehman H.K."/>
            <person name="Lorenzen M."/>
            <person name="Merzendorfer H."/>
            <person name="Michalopoulos I."/>
            <person name="Morton D.B."/>
            <person name="Muthukrishnan S."/>
            <person name="Oakeshott J.G."/>
            <person name="Palmer W."/>
            <person name="Park Y."/>
            <person name="Passarelli A.L."/>
            <person name="Rozas J."/>
            <person name="Schwartz L.M."/>
            <person name="Smith W."/>
            <person name="Southgate A."/>
            <person name="Vilcinskas A."/>
            <person name="Vogt R."/>
            <person name="Wang P."/>
            <person name="Werren J."/>
            <person name="Yu X.Q."/>
            <person name="Zhou J.J."/>
            <person name="Brown S.J."/>
            <person name="Scherer S.E."/>
            <person name="Richards S."/>
            <person name="Blissard G.W."/>
        </authorList>
    </citation>
    <scope>NUCLEOTIDE SEQUENCE</scope>
</reference>
<feature type="domain" description="Transposable element P transposase-like RNase H C-terminal" evidence="4">
    <location>
        <begin position="410"/>
        <end position="444"/>
    </location>
</feature>
<dbReference type="PANTHER" id="PTHR47577:SF2">
    <property type="entry name" value="THAP DOMAIN CONTAINING 9"/>
    <property type="match status" value="1"/>
</dbReference>
<feature type="domain" description="DNA transposase THAP9 C-terminal" evidence="5">
    <location>
        <begin position="522"/>
        <end position="652"/>
    </location>
</feature>
<dbReference type="Pfam" id="PF21787">
    <property type="entry name" value="TNP-like_RNaseH_N"/>
    <property type="match status" value="1"/>
</dbReference>
<dbReference type="InterPro" id="IPR048365">
    <property type="entry name" value="TNP-like_RNaseH_N"/>
</dbReference>
<feature type="domain" description="THAP9-like helix-turn-helix" evidence="1">
    <location>
        <begin position="13"/>
        <end position="56"/>
    </location>
</feature>
<feature type="domain" description="Transposable element P transposase-like RNase H" evidence="2">
    <location>
        <begin position="63"/>
        <end position="195"/>
    </location>
</feature>
<evidence type="ECO:0000259" key="3">
    <source>
        <dbReference type="Pfam" id="PF21788"/>
    </source>
</evidence>
<gene>
    <name evidence="6" type="ORF">O3G_MSEX003158</name>
</gene>
<accession>A0A921YRI0</accession>
<feature type="domain" description="Transposable element P transposase-like GTP-binding insertion" evidence="3">
    <location>
        <begin position="221"/>
        <end position="342"/>
    </location>
</feature>
<evidence type="ECO:0000259" key="5">
    <source>
        <dbReference type="Pfam" id="PF22824"/>
    </source>
</evidence>
<sequence length="675" mass="77661">MEINPQNPYFLMKRGKYSPEVRKFALNLHFISPRAYEFVRKTFKTCLPHVRTLARWYEAIDGEPGFSTESLEALKLLCKSNPSRKWVCALCFDEMSIRRTVQWNGKQFVGFVNFGCELNSDDQPIAREALVFMLTCINGSWKLPVGYFLVEGVTAEQKASLVKSCLDVVTECGVDIFSVTFDGCAANFSMAKILGCNIETNFINPVFFHKDKELVIFPDPSHMLKLIRNTLGDKLILTNGNGDSICWSYIELLVELQEKEGFHLANKIRGSHVNYKKQIMKVRLAAQLLSESVANALEFCSKELSLEQFGNCDATADFIRKFNILFDILNTRNLKAYGYKKPLMTKNYDNIKKFLDEMFDYIKSIKIGNTNILLSKRKTGFIGFLLNIKAILFLYDKLIKTNRIEFLSSYKLSQDHLEIFFSAIRAKGGFNNNPTAAQFKSAYKRMLIHGELKHLTTGNCIPLTDIHILTYNEPELAINKTTGRSKLTSEDFDNIQKNVDTENVVLPPDHDYLADPTRLTEFAEKVIVYIAGFIIKSLENQIKCEQCLESLYNTEKIVNSLQFKKDKGGLRYPSRDLIYLCTVAEEVYIKNKNIYMKDVMHNLLQECIKKCYGKRLFAEVPHDFPSSFINHYPMLIKSVCKKYLNVRLHYSTKSYVDKKDSIRNLYTKLILFKGQ</sequence>
<evidence type="ECO:0000313" key="7">
    <source>
        <dbReference type="Proteomes" id="UP000791440"/>
    </source>
</evidence>
<evidence type="ECO:0000259" key="4">
    <source>
        <dbReference type="Pfam" id="PF21789"/>
    </source>
</evidence>
<evidence type="ECO:0000259" key="1">
    <source>
        <dbReference type="Pfam" id="PF12017"/>
    </source>
</evidence>
<keyword evidence="7" id="KW-1185">Reference proteome</keyword>
<protein>
    <recommendedName>
        <fullName evidence="8">THAP domain-containing protein 9</fullName>
    </recommendedName>
</protein>
<dbReference type="AlphaFoldDB" id="A0A921YRI0"/>
<dbReference type="InterPro" id="IPR048366">
    <property type="entry name" value="TNP-like_GBD"/>
</dbReference>
<evidence type="ECO:0008006" key="8">
    <source>
        <dbReference type="Google" id="ProtNLM"/>
    </source>
</evidence>
<dbReference type="InterPro" id="IPR021896">
    <property type="entry name" value="THAP9-like_HTH"/>
</dbReference>
<dbReference type="InterPro" id="IPR048367">
    <property type="entry name" value="TNP-like_RNaseH_C"/>
</dbReference>
<dbReference type="PANTHER" id="PTHR47577">
    <property type="entry name" value="THAP DOMAIN-CONTAINING PROTEIN 6"/>
    <property type="match status" value="1"/>
</dbReference>
<dbReference type="Pfam" id="PF21789">
    <property type="entry name" value="TNP-like_RNaseH_C"/>
    <property type="match status" value="1"/>
</dbReference>
<dbReference type="Pfam" id="PF22824">
    <property type="entry name" value="THAP9_C"/>
    <property type="match status" value="1"/>
</dbReference>
<name>A0A921YRI0_MANSE</name>
<dbReference type="InterPro" id="IPR055035">
    <property type="entry name" value="THAP9_C"/>
</dbReference>